<accession>A0A016SMN4</accession>
<dbReference type="AlphaFoldDB" id="A0A016SMN4"/>
<organism evidence="2 3">
    <name type="scientific">Ancylostoma ceylanicum</name>
    <dbReference type="NCBI Taxonomy" id="53326"/>
    <lineage>
        <taxon>Eukaryota</taxon>
        <taxon>Metazoa</taxon>
        <taxon>Ecdysozoa</taxon>
        <taxon>Nematoda</taxon>
        <taxon>Chromadorea</taxon>
        <taxon>Rhabditida</taxon>
        <taxon>Rhabditina</taxon>
        <taxon>Rhabditomorpha</taxon>
        <taxon>Strongyloidea</taxon>
        <taxon>Ancylostomatidae</taxon>
        <taxon>Ancylostomatinae</taxon>
        <taxon>Ancylostoma</taxon>
    </lineage>
</organism>
<reference evidence="3" key="1">
    <citation type="journal article" date="2015" name="Nat. Genet.">
        <title>The genome and transcriptome of the zoonotic hookworm Ancylostoma ceylanicum identify infection-specific gene families.</title>
        <authorList>
            <person name="Schwarz E.M."/>
            <person name="Hu Y."/>
            <person name="Antoshechkin I."/>
            <person name="Miller M.M."/>
            <person name="Sternberg P.W."/>
            <person name="Aroian R.V."/>
        </authorList>
    </citation>
    <scope>NUCLEOTIDE SEQUENCE</scope>
    <source>
        <strain evidence="3">HY135</strain>
    </source>
</reference>
<sequence length="96" mass="10872">MVQVGARMHGQLVQVIFFHELLLSASASRSSDYTIMAFGPVLVSHAAMNRRFWYFVSEDMSSQRYLPIMRPPELESKKCSVGVAGTQRGEQQHLLQ</sequence>
<comment type="caution">
    <text evidence="2">The sequence shown here is derived from an EMBL/GenBank/DDBJ whole genome shotgun (WGS) entry which is preliminary data.</text>
</comment>
<feature type="signal peptide" evidence="1">
    <location>
        <begin position="1"/>
        <end position="27"/>
    </location>
</feature>
<keyword evidence="3" id="KW-1185">Reference proteome</keyword>
<keyword evidence="1" id="KW-0732">Signal</keyword>
<gene>
    <name evidence="2" type="primary">Acey_s0200.g1678</name>
    <name evidence="2" type="ORF">Y032_0200g1678</name>
</gene>
<dbReference type="EMBL" id="JARK01001536">
    <property type="protein sequence ID" value="EYB91895.1"/>
    <property type="molecule type" value="Genomic_DNA"/>
</dbReference>
<proteinExistence type="predicted"/>
<evidence type="ECO:0000313" key="3">
    <source>
        <dbReference type="Proteomes" id="UP000024635"/>
    </source>
</evidence>
<feature type="chain" id="PRO_5001486567" evidence="1">
    <location>
        <begin position="28"/>
        <end position="96"/>
    </location>
</feature>
<dbReference type="Proteomes" id="UP000024635">
    <property type="component" value="Unassembled WGS sequence"/>
</dbReference>
<protein>
    <submittedName>
        <fullName evidence="2">Uncharacterized protein</fullName>
    </submittedName>
</protein>
<evidence type="ECO:0000256" key="1">
    <source>
        <dbReference type="SAM" id="SignalP"/>
    </source>
</evidence>
<name>A0A016SMN4_9BILA</name>
<evidence type="ECO:0000313" key="2">
    <source>
        <dbReference type="EMBL" id="EYB91895.1"/>
    </source>
</evidence>